<keyword evidence="4" id="KW-0813">Transport</keyword>
<dbReference type="AlphaFoldDB" id="A0A4S9AS41"/>
<name>A0A4S9AS41_AURPU</name>
<dbReference type="Gene3D" id="1.25.40.10">
    <property type="entry name" value="Tetratricopeptide repeat domain"/>
    <property type="match status" value="1"/>
</dbReference>
<keyword evidence="8" id="KW-0333">Golgi apparatus</keyword>
<dbReference type="GO" id="GO:0015031">
    <property type="term" value="P:protein transport"/>
    <property type="evidence" value="ECO:0007669"/>
    <property type="project" value="UniProtKB-KW"/>
</dbReference>
<dbReference type="GO" id="GO:0006888">
    <property type="term" value="P:endoplasmic reticulum to Golgi vesicle-mediated transport"/>
    <property type="evidence" value="ECO:0007669"/>
    <property type="project" value="TreeGrafter"/>
</dbReference>
<comment type="subcellular location">
    <subcellularLocation>
        <location evidence="2">Cytoplasmic vesicle</location>
        <location evidence="2">COPI-coated vesicle membrane</location>
        <topology evidence="2">Peripheral membrane protein</topology>
        <orientation evidence="2">Cytoplasmic side</orientation>
    </subcellularLocation>
    <subcellularLocation>
        <location evidence="1">Golgi apparatus membrane</location>
        <topology evidence="1">Peripheral membrane protein</topology>
        <orientation evidence="1">Cytoplasmic side</orientation>
    </subcellularLocation>
</comment>
<evidence type="ECO:0000256" key="7">
    <source>
        <dbReference type="ARBA" id="ARBA00022927"/>
    </source>
</evidence>
<evidence type="ECO:0000256" key="1">
    <source>
        <dbReference type="ARBA" id="ARBA00004255"/>
    </source>
</evidence>
<dbReference type="PROSITE" id="PS50005">
    <property type="entry name" value="TPR"/>
    <property type="match status" value="1"/>
</dbReference>
<accession>A0A4S9AS41</accession>
<evidence type="ECO:0000313" key="14">
    <source>
        <dbReference type="Proteomes" id="UP000304928"/>
    </source>
</evidence>
<feature type="region of interest" description="Disordered" evidence="12">
    <location>
        <begin position="375"/>
        <end position="407"/>
    </location>
</feature>
<organism evidence="13 14">
    <name type="scientific">Aureobasidium pullulans</name>
    <name type="common">Black yeast</name>
    <name type="synonym">Pullularia pullulans</name>
    <dbReference type="NCBI Taxonomy" id="5580"/>
    <lineage>
        <taxon>Eukaryota</taxon>
        <taxon>Fungi</taxon>
        <taxon>Dikarya</taxon>
        <taxon>Ascomycota</taxon>
        <taxon>Pezizomycotina</taxon>
        <taxon>Dothideomycetes</taxon>
        <taxon>Dothideomycetidae</taxon>
        <taxon>Dothideales</taxon>
        <taxon>Saccotheciaceae</taxon>
        <taxon>Aureobasidium</taxon>
    </lineage>
</organism>
<evidence type="ECO:0000256" key="5">
    <source>
        <dbReference type="ARBA" id="ARBA00022490"/>
    </source>
</evidence>
<keyword evidence="5" id="KW-0963">Cytoplasm</keyword>
<dbReference type="InterPro" id="IPR006822">
    <property type="entry name" value="Coatomer_esu"/>
</dbReference>
<dbReference type="GO" id="GO:0005198">
    <property type="term" value="F:structural molecule activity"/>
    <property type="evidence" value="ECO:0007669"/>
    <property type="project" value="InterPro"/>
</dbReference>
<dbReference type="GO" id="GO:0006890">
    <property type="term" value="P:retrograde vesicle-mediated transport, Golgi to endoplasmic reticulum"/>
    <property type="evidence" value="ECO:0007669"/>
    <property type="project" value="InterPro"/>
</dbReference>
<evidence type="ECO:0000256" key="9">
    <source>
        <dbReference type="ARBA" id="ARBA00023136"/>
    </source>
</evidence>
<dbReference type="EMBL" id="QZAR01000325">
    <property type="protein sequence ID" value="THW82840.1"/>
    <property type="molecule type" value="Genomic_DNA"/>
</dbReference>
<evidence type="ECO:0000256" key="8">
    <source>
        <dbReference type="ARBA" id="ARBA00023034"/>
    </source>
</evidence>
<keyword evidence="6" id="KW-0931">ER-Golgi transport</keyword>
<proteinExistence type="inferred from homology"/>
<dbReference type="InterPro" id="IPR011990">
    <property type="entry name" value="TPR-like_helical_dom_sf"/>
</dbReference>
<evidence type="ECO:0000256" key="3">
    <source>
        <dbReference type="ARBA" id="ARBA00008827"/>
    </source>
</evidence>
<keyword evidence="11" id="KW-0802">TPR repeat</keyword>
<keyword evidence="9" id="KW-0472">Membrane</keyword>
<comment type="similarity">
    <text evidence="3">Belongs to the COPE family.</text>
</comment>
<sequence>LAIKGQVYIHPLTSPISIHNQITASYSTATKYSHFIVSKQHATATMDPYSSEGELVNMHTAFVQGQYQQVIDFDTSIFSAPNQPSAQILKYRAQLALQDYDSVSSSISSSDASSDPSLAAVKVYASYAASSFTSDSAVSQAESLSQSNSDNLSVQLLCGAVLARAGKTDEAIALLSQHQGSLDAVAMSTQIHLSNNRADLAAKEAKSARSFAQDALLVNLAESWISLREGGDAKYQQAFYVFEELAQAPGSSAVTSLVAQAVSELHLGRYPEAETALQQALDIEPDNTTALANAVVLFTATGDIERAAEMKKKLQGTKGGEETELLQGLAAKKEAFDAACEKYQPKFEPYCQFKLDIKRVGKNQEEWRQYERDMKRYEESQEKRRKHNENTRQRKRQEGERLEQKRLEQERRSGNIFKRGLFNTQIFLNSFEPEDFSSIGETLHETGQGMKAAWEDILR</sequence>
<dbReference type="PANTHER" id="PTHR10805">
    <property type="entry name" value="COATOMER SUBUNIT EPSILON"/>
    <property type="match status" value="1"/>
</dbReference>
<evidence type="ECO:0000256" key="11">
    <source>
        <dbReference type="PROSITE-ProRule" id="PRU00339"/>
    </source>
</evidence>
<evidence type="ECO:0000256" key="4">
    <source>
        <dbReference type="ARBA" id="ARBA00022448"/>
    </source>
</evidence>
<dbReference type="GO" id="GO:0030126">
    <property type="term" value="C:COPI vesicle coat"/>
    <property type="evidence" value="ECO:0007669"/>
    <property type="project" value="TreeGrafter"/>
</dbReference>
<feature type="repeat" description="TPR" evidence="11">
    <location>
        <begin position="254"/>
        <end position="287"/>
    </location>
</feature>
<keyword evidence="10" id="KW-0968">Cytoplasmic vesicle</keyword>
<dbReference type="GO" id="GO:0000139">
    <property type="term" value="C:Golgi membrane"/>
    <property type="evidence" value="ECO:0007669"/>
    <property type="project" value="UniProtKB-SubCell"/>
</dbReference>
<evidence type="ECO:0000256" key="2">
    <source>
        <dbReference type="ARBA" id="ARBA00004347"/>
    </source>
</evidence>
<dbReference type="SUPFAM" id="SSF48452">
    <property type="entry name" value="TPR-like"/>
    <property type="match status" value="1"/>
</dbReference>
<keyword evidence="7" id="KW-0653">Protein transport</keyword>
<comment type="caution">
    <text evidence="13">The sequence shown here is derived from an EMBL/GenBank/DDBJ whole genome shotgun (WGS) entry which is preliminary data.</text>
</comment>
<protein>
    <submittedName>
        <fullName evidence="13">Uncharacterized protein</fullName>
    </submittedName>
</protein>
<evidence type="ECO:0000313" key="13">
    <source>
        <dbReference type="EMBL" id="THW82840.1"/>
    </source>
</evidence>
<dbReference type="Proteomes" id="UP000304928">
    <property type="component" value="Unassembled WGS sequence"/>
</dbReference>
<reference evidence="13 14" key="1">
    <citation type="submission" date="2018-10" db="EMBL/GenBank/DDBJ databases">
        <title>Fifty Aureobasidium pullulans genomes reveal a recombining polyextremotolerant generalist.</title>
        <authorList>
            <person name="Gostincar C."/>
            <person name="Turk M."/>
            <person name="Zajc J."/>
            <person name="Gunde-Cimerman N."/>
        </authorList>
    </citation>
    <scope>NUCLEOTIDE SEQUENCE [LARGE SCALE GENOMIC DNA]</scope>
    <source>
        <strain evidence="13 14">EXF-10507</strain>
    </source>
</reference>
<gene>
    <name evidence="13" type="ORF">D6D15_09969</name>
</gene>
<evidence type="ECO:0000256" key="12">
    <source>
        <dbReference type="SAM" id="MobiDB-lite"/>
    </source>
</evidence>
<dbReference type="PANTHER" id="PTHR10805:SF0">
    <property type="entry name" value="COATOMER SUBUNIT EPSILON"/>
    <property type="match status" value="1"/>
</dbReference>
<feature type="non-terminal residue" evidence="13">
    <location>
        <position position="1"/>
    </location>
</feature>
<evidence type="ECO:0000256" key="6">
    <source>
        <dbReference type="ARBA" id="ARBA00022892"/>
    </source>
</evidence>
<evidence type="ECO:0000256" key="10">
    <source>
        <dbReference type="ARBA" id="ARBA00023329"/>
    </source>
</evidence>
<dbReference type="GO" id="GO:0006891">
    <property type="term" value="P:intra-Golgi vesicle-mediated transport"/>
    <property type="evidence" value="ECO:0007669"/>
    <property type="project" value="TreeGrafter"/>
</dbReference>
<dbReference type="Pfam" id="PF04733">
    <property type="entry name" value="Coatomer_E"/>
    <property type="match status" value="1"/>
</dbReference>
<dbReference type="InterPro" id="IPR019734">
    <property type="entry name" value="TPR_rpt"/>
</dbReference>